<dbReference type="Pfam" id="PF14124">
    <property type="entry name" value="DUF4291"/>
    <property type="match status" value="1"/>
</dbReference>
<evidence type="ECO:0000313" key="2">
    <source>
        <dbReference type="Proteomes" id="UP000199400"/>
    </source>
</evidence>
<reference evidence="2" key="1">
    <citation type="submission" date="2016-10" db="EMBL/GenBank/DDBJ databases">
        <authorList>
            <person name="Varghese N."/>
            <person name="Submissions S."/>
        </authorList>
    </citation>
    <scope>NUCLEOTIDE SEQUENCE [LARGE SCALE GENOMIC DNA]</scope>
    <source>
        <strain evidence="2">ATCC 25963</strain>
    </source>
</reference>
<evidence type="ECO:0000313" key="1">
    <source>
        <dbReference type="EMBL" id="SFF16763.1"/>
    </source>
</evidence>
<dbReference type="Proteomes" id="UP000199400">
    <property type="component" value="Unassembled WGS sequence"/>
</dbReference>
<gene>
    <name evidence="1" type="ORF">SAMN02745121_07311</name>
</gene>
<dbReference type="PANTHER" id="PTHR38567:SF1">
    <property type="entry name" value="DUF4291 DOMAIN-CONTAINING PROTEIN"/>
    <property type="match status" value="1"/>
</dbReference>
<name>A0A1I2GHS0_9BACT</name>
<dbReference type="PANTHER" id="PTHR38567">
    <property type="entry name" value="DUF4291 DOMAIN-CONTAINING PROTEIN"/>
    <property type="match status" value="1"/>
</dbReference>
<dbReference type="AlphaFoldDB" id="A0A1I2GHS0"/>
<dbReference type="OrthoDB" id="65842at2"/>
<protein>
    <recommendedName>
        <fullName evidence="3">DUF4291 domain-containing protein</fullName>
    </recommendedName>
</protein>
<accession>A0A1I2GHS0</accession>
<evidence type="ECO:0008006" key="3">
    <source>
        <dbReference type="Google" id="ProtNLM"/>
    </source>
</evidence>
<dbReference type="InterPro" id="IPR025633">
    <property type="entry name" value="DUF4291"/>
</dbReference>
<organism evidence="1 2">
    <name type="scientific">Nannocystis exedens</name>
    <dbReference type="NCBI Taxonomy" id="54"/>
    <lineage>
        <taxon>Bacteria</taxon>
        <taxon>Pseudomonadati</taxon>
        <taxon>Myxococcota</taxon>
        <taxon>Polyangia</taxon>
        <taxon>Nannocystales</taxon>
        <taxon>Nannocystaceae</taxon>
        <taxon>Nannocystis</taxon>
    </lineage>
</organism>
<keyword evidence="2" id="KW-1185">Reference proteome</keyword>
<dbReference type="EMBL" id="FOMX01000032">
    <property type="protein sequence ID" value="SFF16763.1"/>
    <property type="molecule type" value="Genomic_DNA"/>
</dbReference>
<dbReference type="STRING" id="54.SAMN02745121_07311"/>
<proteinExistence type="predicted"/>
<dbReference type="RefSeq" id="WP_096328087.1">
    <property type="nucleotide sequence ID" value="NZ_FOMX01000032.1"/>
</dbReference>
<sequence>MTKLRTEPYHSQKTRWPQQGRHILAQFDADTIVVYQAYRPAIGRFAAEHQRFGGPFSLERMTWIKPNFLWMMYRSGWGTKEGQEVTLAVRLRRDAFDKVLAEAVHSTYVPEVYGERKAWEQLGKRSDVRLQWDPDHGPSGDKQERRAIQLGLRGAAIAAYAREWIVEIEDISAFVAEQRQVWFEGDRSALVTPREEVYPVDDPAVAAKLGIGLA</sequence>